<dbReference type="Proteomes" id="UP000219252">
    <property type="component" value="Unassembled WGS sequence"/>
</dbReference>
<dbReference type="EMBL" id="OBQC01000001">
    <property type="protein sequence ID" value="SOC35651.1"/>
    <property type="molecule type" value="Genomic_DNA"/>
</dbReference>
<evidence type="ECO:0000313" key="2">
    <source>
        <dbReference type="Proteomes" id="UP000219252"/>
    </source>
</evidence>
<dbReference type="RefSeq" id="WP_097148070.1">
    <property type="nucleotide sequence ID" value="NZ_OBQC01000001.1"/>
</dbReference>
<keyword evidence="2" id="KW-1185">Reference proteome</keyword>
<dbReference type="AlphaFoldDB" id="A0A285U5W0"/>
<dbReference type="Gene3D" id="3.40.50.720">
    <property type="entry name" value="NAD(P)-binding Rossmann-like Domain"/>
    <property type="match status" value="1"/>
</dbReference>
<reference evidence="2" key="1">
    <citation type="submission" date="2017-08" db="EMBL/GenBank/DDBJ databases">
        <authorList>
            <person name="Varghese N."/>
            <person name="Submissions S."/>
        </authorList>
    </citation>
    <scope>NUCLEOTIDE SEQUENCE [LARGE SCALE GENOMIC DNA]</scope>
    <source>
        <strain evidence="2">JC23</strain>
    </source>
</reference>
<sequence length="260" mass="29471">MVNEKWLVIGTDARLKSLAKKLSVGNRTVYYKNETVWSEELNLTAFNFQPDVVVLPIHPLPIQVAVVLGLSNARIFAGKLSDEWKEVLKNHDIHYYLQDESFIWKNAQLTAEGFVSFFYNTKQAVYGKKFIITGFGRVAKMLAHVLKNIGGEVCIAVRSHVQLNEAKAFHYEAVYLDQVGKVKGDYFINTIPAKWFDEKFNDAIEMPIYDLASSPGCLKDDVKRSNYDLLPALPGKYFPQDAAHVLYESIIGQIRGSEEC</sequence>
<organism evidence="1 2">
    <name type="scientific">Ureibacillus acetophenoni</name>
    <dbReference type="NCBI Taxonomy" id="614649"/>
    <lineage>
        <taxon>Bacteria</taxon>
        <taxon>Bacillati</taxon>
        <taxon>Bacillota</taxon>
        <taxon>Bacilli</taxon>
        <taxon>Bacillales</taxon>
        <taxon>Caryophanaceae</taxon>
        <taxon>Ureibacillus</taxon>
    </lineage>
</organism>
<dbReference type="SUPFAM" id="SSF51735">
    <property type="entry name" value="NAD(P)-binding Rossmann-fold domains"/>
    <property type="match status" value="1"/>
</dbReference>
<gene>
    <name evidence="1" type="ORF">SAMN05877842_101534</name>
</gene>
<dbReference type="InterPro" id="IPR036291">
    <property type="entry name" value="NAD(P)-bd_dom_sf"/>
</dbReference>
<evidence type="ECO:0000313" key="1">
    <source>
        <dbReference type="EMBL" id="SOC35651.1"/>
    </source>
</evidence>
<dbReference type="OrthoDB" id="8840764at2"/>
<name>A0A285U5W0_9BACL</name>
<accession>A0A285U5W0</accession>
<protein>
    <submittedName>
        <fullName evidence="1">Dipicolinate synthase subunit A</fullName>
    </submittedName>
</protein>
<proteinExistence type="predicted"/>